<gene>
    <name evidence="10" type="ORF">RUMCAL_02093</name>
</gene>
<dbReference type="HOGENOM" id="CLU_013430_3_4_9"/>
<keyword evidence="3" id="KW-0813">Transport</keyword>
<evidence type="ECO:0000256" key="4">
    <source>
        <dbReference type="ARBA" id="ARBA00022692"/>
    </source>
</evidence>
<dbReference type="InterPro" id="IPR058533">
    <property type="entry name" value="Cation_efflux_TM"/>
</dbReference>
<comment type="subcellular location">
    <subcellularLocation>
        <location evidence="1">Membrane</location>
        <topology evidence="1">Multi-pass membrane protein</topology>
    </subcellularLocation>
</comment>
<dbReference type="AlphaFoldDB" id="U2M4A6"/>
<dbReference type="Proteomes" id="UP000016662">
    <property type="component" value="Unassembled WGS sequence"/>
</dbReference>
<organism evidence="10 11">
    <name type="scientific">Ruminococcus callidus ATCC 27760</name>
    <dbReference type="NCBI Taxonomy" id="411473"/>
    <lineage>
        <taxon>Bacteria</taxon>
        <taxon>Bacillati</taxon>
        <taxon>Bacillota</taxon>
        <taxon>Clostridia</taxon>
        <taxon>Eubacteriales</taxon>
        <taxon>Oscillospiraceae</taxon>
        <taxon>Ruminococcus</taxon>
    </lineage>
</organism>
<keyword evidence="11" id="KW-1185">Reference proteome</keyword>
<reference evidence="10 11" key="1">
    <citation type="submission" date="2013-07" db="EMBL/GenBank/DDBJ databases">
        <authorList>
            <person name="Weinstock G."/>
            <person name="Sodergren E."/>
            <person name="Wylie T."/>
            <person name="Fulton L."/>
            <person name="Fulton R."/>
            <person name="Fronick C."/>
            <person name="O'Laughlin M."/>
            <person name="Godfrey J."/>
            <person name="Miner T."/>
            <person name="Herter B."/>
            <person name="Appelbaum E."/>
            <person name="Cordes M."/>
            <person name="Lek S."/>
            <person name="Wollam A."/>
            <person name="Pepin K.H."/>
            <person name="Palsikar V.B."/>
            <person name="Mitreva M."/>
            <person name="Wilson R.K."/>
        </authorList>
    </citation>
    <scope>NUCLEOTIDE SEQUENCE [LARGE SCALE GENOMIC DNA]</scope>
    <source>
        <strain evidence="10 11">ATCC 27760</strain>
    </source>
</reference>
<sequence length="483" mass="55151">MIELYRIYYNYNIWCGKNQWKSRLFLEKKFRIRQNTTRFDILHRLLYKKMQKRRNYQFFKSQAIQCKTVYFFTSLTFCVECAIIIRMFSLGEDHMLLERFLKRCISNYEQVEDPNVRKAYGTCSSVVGICCNILLFVLKYVMGTLSHSIAIVSDAFNNLSDCASCLITLFGYKLAAKPADKGHPFGHGRMEYLTSLVIAVMIALMGFELLRNSVEKIIRPDAVQFRWLTLAVLVLSIGVKLWMAWFNTKLGKRIQSTVMIATAKDSRSDVAATGATILALLLSLVTTLPVDGIMGTAVSLFILKTAFDIIRDTVGDLLGKPADVETVQKLKELVLAHEKIIGVHDLILHNYGPGRTMGSCHVEVRSDSDFVAVHEVVDLIEREIEEKLHILMTIHMDPVEVDNAAVNHYRHMAEQVIAELHQNLSLHDFRLVSGENTNRLIFDILVPFDCTYTNDELLDMISGELSRMDKTCQVSLTFDRDFT</sequence>
<keyword evidence="4 7" id="KW-0812">Transmembrane</keyword>
<keyword evidence="6 7" id="KW-0472">Membrane</keyword>
<dbReference type="InterPro" id="IPR050291">
    <property type="entry name" value="CDF_Transporter"/>
</dbReference>
<feature type="domain" description="Cation efflux protein transmembrane" evidence="8">
    <location>
        <begin position="126"/>
        <end position="318"/>
    </location>
</feature>
<feature type="domain" description="Cation efflux protein cytoplasmic" evidence="9">
    <location>
        <begin position="324"/>
        <end position="398"/>
    </location>
</feature>
<dbReference type="PANTHER" id="PTHR43840">
    <property type="entry name" value="MITOCHONDRIAL METAL TRANSPORTER 1-RELATED"/>
    <property type="match status" value="1"/>
</dbReference>
<evidence type="ECO:0000256" key="6">
    <source>
        <dbReference type="ARBA" id="ARBA00023136"/>
    </source>
</evidence>
<dbReference type="eggNOG" id="COG0053">
    <property type="taxonomic scope" value="Bacteria"/>
</dbReference>
<evidence type="ECO:0000256" key="2">
    <source>
        <dbReference type="ARBA" id="ARBA00008114"/>
    </source>
</evidence>
<feature type="transmembrane region" description="Helical" evidence="7">
    <location>
        <begin position="192"/>
        <end position="210"/>
    </location>
</feature>
<feature type="transmembrane region" description="Helical" evidence="7">
    <location>
        <begin position="69"/>
        <end position="88"/>
    </location>
</feature>
<dbReference type="STRING" id="411473.RUMCAL_02093"/>
<dbReference type="SUPFAM" id="SSF161111">
    <property type="entry name" value="Cation efflux protein transmembrane domain-like"/>
    <property type="match status" value="1"/>
</dbReference>
<evidence type="ECO:0000256" key="1">
    <source>
        <dbReference type="ARBA" id="ARBA00004141"/>
    </source>
</evidence>
<dbReference type="PANTHER" id="PTHR43840:SF15">
    <property type="entry name" value="MITOCHONDRIAL METAL TRANSPORTER 1-RELATED"/>
    <property type="match status" value="1"/>
</dbReference>
<evidence type="ECO:0000256" key="3">
    <source>
        <dbReference type="ARBA" id="ARBA00022448"/>
    </source>
</evidence>
<dbReference type="Pfam" id="PF16916">
    <property type="entry name" value="ZT_dimer"/>
    <property type="match status" value="1"/>
</dbReference>
<feature type="transmembrane region" description="Helical" evidence="7">
    <location>
        <begin position="222"/>
        <end position="243"/>
    </location>
</feature>
<accession>U2M4A6</accession>
<dbReference type="InterPro" id="IPR036837">
    <property type="entry name" value="Cation_efflux_CTD_sf"/>
</dbReference>
<keyword evidence="5 7" id="KW-1133">Transmembrane helix</keyword>
<feature type="transmembrane region" description="Helical" evidence="7">
    <location>
        <begin position="150"/>
        <end position="172"/>
    </location>
</feature>
<dbReference type="FunFam" id="1.20.1510.10:FF:000006">
    <property type="entry name" value="Divalent cation efflux transporter"/>
    <property type="match status" value="1"/>
</dbReference>
<evidence type="ECO:0000256" key="5">
    <source>
        <dbReference type="ARBA" id="ARBA00022989"/>
    </source>
</evidence>
<name>U2M4A6_9FIRM</name>
<dbReference type="EMBL" id="AWVF01000256">
    <property type="protein sequence ID" value="ERJ94158.1"/>
    <property type="molecule type" value="Genomic_DNA"/>
</dbReference>
<dbReference type="InterPro" id="IPR027469">
    <property type="entry name" value="Cation_efflux_TMD_sf"/>
</dbReference>
<dbReference type="GO" id="GO:0016020">
    <property type="term" value="C:membrane"/>
    <property type="evidence" value="ECO:0007669"/>
    <property type="project" value="UniProtKB-SubCell"/>
</dbReference>
<dbReference type="InterPro" id="IPR027470">
    <property type="entry name" value="Cation_efflux_CTD"/>
</dbReference>
<dbReference type="InterPro" id="IPR002524">
    <property type="entry name" value="Cation_efflux"/>
</dbReference>
<dbReference type="Gene3D" id="3.30.70.1350">
    <property type="entry name" value="Cation efflux protein, cytoplasmic domain"/>
    <property type="match status" value="1"/>
</dbReference>
<evidence type="ECO:0000259" key="9">
    <source>
        <dbReference type="Pfam" id="PF16916"/>
    </source>
</evidence>
<evidence type="ECO:0000313" key="10">
    <source>
        <dbReference type="EMBL" id="ERJ94158.1"/>
    </source>
</evidence>
<dbReference type="GO" id="GO:0008324">
    <property type="term" value="F:monoatomic cation transmembrane transporter activity"/>
    <property type="evidence" value="ECO:0007669"/>
    <property type="project" value="InterPro"/>
</dbReference>
<dbReference type="SUPFAM" id="SSF160240">
    <property type="entry name" value="Cation efflux protein cytoplasmic domain-like"/>
    <property type="match status" value="1"/>
</dbReference>
<feature type="transmembrane region" description="Helical" evidence="7">
    <location>
        <begin position="119"/>
        <end position="138"/>
    </location>
</feature>
<comment type="similarity">
    <text evidence="2">Belongs to the cation diffusion facilitator (CDF) transporter (TC 2.A.4) family.</text>
</comment>
<dbReference type="PATRIC" id="fig|411473.3.peg.1728"/>
<protein>
    <submittedName>
        <fullName evidence="10">Cation diffusion facilitator family transporter</fullName>
    </submittedName>
</protein>
<proteinExistence type="inferred from homology"/>
<dbReference type="NCBIfam" id="TIGR01297">
    <property type="entry name" value="CDF"/>
    <property type="match status" value="1"/>
</dbReference>
<evidence type="ECO:0000256" key="7">
    <source>
        <dbReference type="SAM" id="Phobius"/>
    </source>
</evidence>
<comment type="caution">
    <text evidence="10">The sequence shown here is derived from an EMBL/GenBank/DDBJ whole genome shotgun (WGS) entry which is preliminary data.</text>
</comment>
<dbReference type="Gene3D" id="1.20.1510.10">
    <property type="entry name" value="Cation efflux protein transmembrane domain"/>
    <property type="match status" value="1"/>
</dbReference>
<evidence type="ECO:0000313" key="11">
    <source>
        <dbReference type="Proteomes" id="UP000016662"/>
    </source>
</evidence>
<feature type="transmembrane region" description="Helical" evidence="7">
    <location>
        <begin position="277"/>
        <end position="303"/>
    </location>
</feature>
<dbReference type="Pfam" id="PF01545">
    <property type="entry name" value="Cation_efflux"/>
    <property type="match status" value="1"/>
</dbReference>
<evidence type="ECO:0000259" key="8">
    <source>
        <dbReference type="Pfam" id="PF01545"/>
    </source>
</evidence>